<comment type="similarity">
    <text evidence="7">Belongs to the binding-protein-dependent transport system permease family.</text>
</comment>
<dbReference type="PANTHER" id="PTHR43005">
    <property type="entry name" value="BLR7065 PROTEIN"/>
    <property type="match status" value="1"/>
</dbReference>
<evidence type="ECO:0000313" key="10">
    <source>
        <dbReference type="Proteomes" id="UP001281447"/>
    </source>
</evidence>
<dbReference type="EMBL" id="JAWDIP010000003">
    <property type="protein sequence ID" value="MDY0393665.1"/>
    <property type="molecule type" value="Genomic_DNA"/>
</dbReference>
<keyword evidence="2 7" id="KW-0813">Transport</keyword>
<dbReference type="PANTHER" id="PTHR43005:SF1">
    <property type="entry name" value="SPERMIDINE_PUTRESCINE TRANSPORT SYSTEM PERMEASE PROTEIN"/>
    <property type="match status" value="1"/>
</dbReference>
<evidence type="ECO:0000256" key="2">
    <source>
        <dbReference type="ARBA" id="ARBA00022448"/>
    </source>
</evidence>
<keyword evidence="3" id="KW-1003">Cell membrane</keyword>
<evidence type="ECO:0000259" key="8">
    <source>
        <dbReference type="PROSITE" id="PS50928"/>
    </source>
</evidence>
<keyword evidence="10" id="KW-1185">Reference proteome</keyword>
<reference evidence="9 10" key="1">
    <citation type="submission" date="2023-10" db="EMBL/GenBank/DDBJ databases">
        <title>Virgibacillus halophilus 5B73C genome.</title>
        <authorList>
            <person name="Miliotis G."/>
            <person name="Sengupta P."/>
            <person name="Hameed A."/>
            <person name="Chuvochina M."/>
            <person name="Mcdonagh F."/>
            <person name="Simpson A.C."/>
            <person name="Singh N.K."/>
            <person name="Rekha P.D."/>
            <person name="Raman K."/>
            <person name="Hugenholtz P."/>
            <person name="Venkateswaran K."/>
        </authorList>
    </citation>
    <scope>NUCLEOTIDE SEQUENCE [LARGE SCALE GENOMIC DNA]</scope>
    <source>
        <strain evidence="9 10">5B73C</strain>
    </source>
</reference>
<keyword evidence="5 7" id="KW-1133">Transmembrane helix</keyword>
<evidence type="ECO:0000256" key="7">
    <source>
        <dbReference type="RuleBase" id="RU363032"/>
    </source>
</evidence>
<dbReference type="Proteomes" id="UP001281447">
    <property type="component" value="Unassembled WGS sequence"/>
</dbReference>
<keyword evidence="4 7" id="KW-0812">Transmembrane</keyword>
<feature type="domain" description="ABC transmembrane type-1" evidence="8">
    <location>
        <begin position="89"/>
        <end position="303"/>
    </location>
</feature>
<evidence type="ECO:0000313" key="9">
    <source>
        <dbReference type="EMBL" id="MDY0393665.1"/>
    </source>
</evidence>
<feature type="transmembrane region" description="Helical" evidence="7">
    <location>
        <begin position="222"/>
        <end position="247"/>
    </location>
</feature>
<feature type="transmembrane region" description="Helical" evidence="7">
    <location>
        <begin position="176"/>
        <end position="201"/>
    </location>
</feature>
<feature type="transmembrane region" description="Helical" evidence="7">
    <location>
        <begin position="93"/>
        <end position="114"/>
    </location>
</feature>
<comment type="subcellular location">
    <subcellularLocation>
        <location evidence="1 7">Cell membrane</location>
        <topology evidence="1 7">Multi-pass membrane protein</topology>
    </subcellularLocation>
</comment>
<name>A0ABU5C2W7_9BACI</name>
<evidence type="ECO:0000256" key="1">
    <source>
        <dbReference type="ARBA" id="ARBA00004651"/>
    </source>
</evidence>
<dbReference type="SUPFAM" id="SSF161098">
    <property type="entry name" value="MetI-like"/>
    <property type="match status" value="1"/>
</dbReference>
<dbReference type="InterPro" id="IPR000515">
    <property type="entry name" value="MetI-like"/>
</dbReference>
<dbReference type="CDD" id="cd06261">
    <property type="entry name" value="TM_PBP2"/>
    <property type="match status" value="1"/>
</dbReference>
<gene>
    <name evidence="9" type="ORF">RWE15_03425</name>
</gene>
<evidence type="ECO:0000256" key="3">
    <source>
        <dbReference type="ARBA" id="ARBA00022475"/>
    </source>
</evidence>
<evidence type="ECO:0000256" key="4">
    <source>
        <dbReference type="ARBA" id="ARBA00022692"/>
    </source>
</evidence>
<protein>
    <submittedName>
        <fullName evidence="9">Sugar ABC transporter permease</fullName>
    </submittedName>
</protein>
<evidence type="ECO:0000256" key="6">
    <source>
        <dbReference type="ARBA" id="ARBA00023136"/>
    </source>
</evidence>
<keyword evidence="6 7" id="KW-0472">Membrane</keyword>
<sequence length="311" mass="35327">MESADLQKKKKSNLNVFRGNSRNQTIVRFLFVVPTIIYILMFFGFPLAYNIIISFKDFTAESMLNGNSEFVGFKNYINVFKDTLMIKATFNTIIFTITSIALQFILGMMLALFFNKTFPLSQTLRSMLLLPWLLPLVVSATSWKWMMEHAYGIINHVLLNTNIISEPIGWTIDPNLSLYSVIIVNIWVGIPFNLVLLYTGLQSIPVSIYEAAKIDGAGKWETFRYITLPMLRPVISIILMLGFIYTIKQFDLFQALTGGGPGNSSQVYSTWLYQLSFGELKFGLGAAVGNVMLFLALIFAFAYIWAIRKEE</sequence>
<evidence type="ECO:0000256" key="5">
    <source>
        <dbReference type="ARBA" id="ARBA00022989"/>
    </source>
</evidence>
<feature type="transmembrane region" description="Helical" evidence="7">
    <location>
        <begin position="282"/>
        <end position="306"/>
    </location>
</feature>
<feature type="transmembrane region" description="Helical" evidence="7">
    <location>
        <begin position="126"/>
        <end position="146"/>
    </location>
</feature>
<dbReference type="Pfam" id="PF00528">
    <property type="entry name" value="BPD_transp_1"/>
    <property type="match status" value="1"/>
</dbReference>
<dbReference type="Gene3D" id="1.10.3720.10">
    <property type="entry name" value="MetI-like"/>
    <property type="match status" value="1"/>
</dbReference>
<dbReference type="PROSITE" id="PS50928">
    <property type="entry name" value="ABC_TM1"/>
    <property type="match status" value="1"/>
</dbReference>
<proteinExistence type="inferred from homology"/>
<feature type="transmembrane region" description="Helical" evidence="7">
    <location>
        <begin position="26"/>
        <end position="49"/>
    </location>
</feature>
<accession>A0ABU5C2W7</accession>
<dbReference type="RefSeq" id="WP_390357531.1">
    <property type="nucleotide sequence ID" value="NZ_JBHUIZ010000015.1"/>
</dbReference>
<comment type="caution">
    <text evidence="9">The sequence shown here is derived from an EMBL/GenBank/DDBJ whole genome shotgun (WGS) entry which is preliminary data.</text>
</comment>
<organism evidence="9 10">
    <name type="scientific">Tigheibacillus halophilus</name>
    <dbReference type="NCBI Taxonomy" id="361280"/>
    <lineage>
        <taxon>Bacteria</taxon>
        <taxon>Bacillati</taxon>
        <taxon>Bacillota</taxon>
        <taxon>Bacilli</taxon>
        <taxon>Bacillales</taxon>
        <taxon>Bacillaceae</taxon>
        <taxon>Tigheibacillus</taxon>
    </lineage>
</organism>
<dbReference type="InterPro" id="IPR035906">
    <property type="entry name" value="MetI-like_sf"/>
</dbReference>